<evidence type="ECO:0000313" key="9">
    <source>
        <dbReference type="EMBL" id="QPH52822.1"/>
    </source>
</evidence>
<sequence length="238" mass="24964">MSGPSTRTWYWQGVRDGLPFTLVVTPFALLFGVVATEAGLDIASTMGMTILVIAGAAQFTALALMEEQAPTFVVLLTALAVNLRMALYSASMSTHLRGAPVWQKAIAAYFLVDQSYAAAALKYEREPGASVSAKLGYFFGVMTPVAPLWYGFTLVGAVAGSAIPPEYALDFAIPITFIALVAPSLRSLPHLVAATVSVVLALALVWVPYSLGLIAAAIVAMAAGAATEIALERRRAPA</sequence>
<dbReference type="GO" id="GO:1903785">
    <property type="term" value="P:L-valine transmembrane transport"/>
    <property type="evidence" value="ECO:0007669"/>
    <property type="project" value="TreeGrafter"/>
</dbReference>
<evidence type="ECO:0000256" key="8">
    <source>
        <dbReference type="SAM" id="Phobius"/>
    </source>
</evidence>
<evidence type="ECO:0000313" key="10">
    <source>
        <dbReference type="Proteomes" id="UP000594800"/>
    </source>
</evidence>
<dbReference type="Pfam" id="PF03591">
    <property type="entry name" value="AzlC"/>
    <property type="match status" value="1"/>
</dbReference>
<dbReference type="PANTHER" id="PTHR34979">
    <property type="entry name" value="INNER MEMBRANE PROTEIN YGAZ"/>
    <property type="match status" value="1"/>
</dbReference>
<evidence type="ECO:0000256" key="3">
    <source>
        <dbReference type="ARBA" id="ARBA00022448"/>
    </source>
</evidence>
<feature type="transmembrane region" description="Helical" evidence="8">
    <location>
        <begin position="167"/>
        <end position="184"/>
    </location>
</feature>
<evidence type="ECO:0000256" key="1">
    <source>
        <dbReference type="ARBA" id="ARBA00004651"/>
    </source>
</evidence>
<organism evidence="9 10">
    <name type="scientific">Pontivivens ytuae</name>
    <dbReference type="NCBI Taxonomy" id="2789856"/>
    <lineage>
        <taxon>Bacteria</taxon>
        <taxon>Pseudomonadati</taxon>
        <taxon>Pseudomonadota</taxon>
        <taxon>Alphaproteobacteria</taxon>
        <taxon>Rhodobacterales</taxon>
        <taxon>Paracoccaceae</taxon>
        <taxon>Pontivivens</taxon>
    </lineage>
</organism>
<evidence type="ECO:0000256" key="6">
    <source>
        <dbReference type="ARBA" id="ARBA00022989"/>
    </source>
</evidence>
<accession>A0A7S9QBY1</accession>
<feature type="transmembrane region" description="Helical" evidence="8">
    <location>
        <begin position="71"/>
        <end position="90"/>
    </location>
</feature>
<dbReference type="PANTHER" id="PTHR34979:SF1">
    <property type="entry name" value="INNER MEMBRANE PROTEIN YGAZ"/>
    <property type="match status" value="1"/>
</dbReference>
<keyword evidence="10" id="KW-1185">Reference proteome</keyword>
<protein>
    <submittedName>
        <fullName evidence="9">AzlC family ABC transporter permease</fullName>
    </submittedName>
</protein>
<keyword evidence="5 8" id="KW-0812">Transmembrane</keyword>
<dbReference type="GO" id="GO:0005886">
    <property type="term" value="C:plasma membrane"/>
    <property type="evidence" value="ECO:0007669"/>
    <property type="project" value="UniProtKB-SubCell"/>
</dbReference>
<feature type="transmembrane region" description="Helical" evidence="8">
    <location>
        <begin position="20"/>
        <end position="40"/>
    </location>
</feature>
<keyword evidence="6 8" id="KW-1133">Transmembrane helix</keyword>
<dbReference type="RefSeq" id="WP_196102033.1">
    <property type="nucleotide sequence ID" value="NZ_CP064942.1"/>
</dbReference>
<evidence type="ECO:0000256" key="4">
    <source>
        <dbReference type="ARBA" id="ARBA00022475"/>
    </source>
</evidence>
<keyword evidence="7 8" id="KW-0472">Membrane</keyword>
<keyword evidence="3" id="KW-0813">Transport</keyword>
<evidence type="ECO:0000256" key="2">
    <source>
        <dbReference type="ARBA" id="ARBA00010735"/>
    </source>
</evidence>
<proteinExistence type="inferred from homology"/>
<feature type="transmembrane region" description="Helical" evidence="8">
    <location>
        <begin position="135"/>
        <end position="155"/>
    </location>
</feature>
<dbReference type="Proteomes" id="UP000594800">
    <property type="component" value="Chromosome"/>
</dbReference>
<evidence type="ECO:0000256" key="5">
    <source>
        <dbReference type="ARBA" id="ARBA00022692"/>
    </source>
</evidence>
<dbReference type="AlphaFoldDB" id="A0A7S9QBY1"/>
<name>A0A7S9QBY1_9RHOB</name>
<dbReference type="EMBL" id="CP064942">
    <property type="protein sequence ID" value="QPH52822.1"/>
    <property type="molecule type" value="Genomic_DNA"/>
</dbReference>
<comment type="subcellular location">
    <subcellularLocation>
        <location evidence="1">Cell membrane</location>
        <topology evidence="1">Multi-pass membrane protein</topology>
    </subcellularLocation>
</comment>
<dbReference type="KEGG" id="poz:I0K15_13500"/>
<gene>
    <name evidence="9" type="ORF">I0K15_13500</name>
</gene>
<dbReference type="InterPro" id="IPR011606">
    <property type="entry name" value="Brnchd-chn_aa_trnsp_permease"/>
</dbReference>
<evidence type="ECO:0000256" key="7">
    <source>
        <dbReference type="ARBA" id="ARBA00023136"/>
    </source>
</evidence>
<reference evidence="9 10" key="1">
    <citation type="submission" date="2020-11" db="EMBL/GenBank/DDBJ databases">
        <title>Description of Pontivivens ytuae sp. nov. isolated from deep sea sediment of Mariana Trench.</title>
        <authorList>
            <person name="Wang Z."/>
            <person name="Sun Q.-L."/>
            <person name="Xu X.-D."/>
            <person name="Tang Y.-Z."/>
            <person name="Zhang J."/>
        </authorList>
    </citation>
    <scope>NUCLEOTIDE SEQUENCE [LARGE SCALE GENOMIC DNA]</scope>
    <source>
        <strain evidence="9 10">MT2928</strain>
    </source>
</reference>
<comment type="similarity">
    <text evidence="2">Belongs to the AzlC family.</text>
</comment>
<keyword evidence="4" id="KW-1003">Cell membrane</keyword>
<feature type="transmembrane region" description="Helical" evidence="8">
    <location>
        <begin position="47"/>
        <end position="65"/>
    </location>
</feature>
<feature type="transmembrane region" description="Helical" evidence="8">
    <location>
        <begin position="213"/>
        <end position="231"/>
    </location>
</feature>